<accession>A0A6S8E2R5</accession>
<sequence length="264" mass="29578">MRLFLFSYGLSILLVSGSFFNTGMQVAAQNDSEISTVTKKYPSSDLDLVRSIPALKLLLENTGPRETACWKDAYGRGVGKVIRYCDKGLEESGLLCYKPCRESYEGVGPVCWETCKQDYKDMGVFCYKSSSEMYTKKSYGRGVGKPLECDPEREGKPDPYTGLCYPKCKRSWIGVGPVCWRECDCHPGEPCMFSAGALCCRTKTMCSKEVFDMTINLPIEIAKAVMDYKDPVKEIKDIKKAIEDILDMVLPLCSQMEHEGNVLT</sequence>
<evidence type="ECO:0000313" key="2">
    <source>
        <dbReference type="EMBL" id="CAE0442104.1"/>
    </source>
</evidence>
<dbReference type="PANTHER" id="PTHR34859">
    <property type="entry name" value="UNNAMED PRODUCT"/>
    <property type="match status" value="1"/>
</dbReference>
<keyword evidence="1" id="KW-0732">Signal</keyword>
<reference evidence="2" key="1">
    <citation type="submission" date="2021-01" db="EMBL/GenBank/DDBJ databases">
        <authorList>
            <person name="Corre E."/>
            <person name="Pelletier E."/>
            <person name="Niang G."/>
            <person name="Scheremetjew M."/>
            <person name="Finn R."/>
            <person name="Kale V."/>
            <person name="Holt S."/>
            <person name="Cochrane G."/>
            <person name="Meng A."/>
            <person name="Brown T."/>
            <person name="Cohen L."/>
        </authorList>
    </citation>
    <scope>NUCLEOTIDE SEQUENCE</scope>
    <source>
        <strain evidence="2">GSBS06</strain>
    </source>
</reference>
<dbReference type="EMBL" id="HBIN01016101">
    <property type="protein sequence ID" value="CAE0442105.1"/>
    <property type="molecule type" value="Transcribed_RNA"/>
</dbReference>
<feature type="chain" id="PRO_5036191386" evidence="1">
    <location>
        <begin position="18"/>
        <end position="264"/>
    </location>
</feature>
<dbReference type="EMBL" id="HBIN01016100">
    <property type="protein sequence ID" value="CAE0442104.1"/>
    <property type="molecule type" value="Transcribed_RNA"/>
</dbReference>
<dbReference type="PANTHER" id="PTHR34859:SF2">
    <property type="entry name" value="LYSM DOMAIN-CONTAINING PROTEIN"/>
    <property type="match status" value="1"/>
</dbReference>
<dbReference type="AlphaFoldDB" id="A0A6S8E2R5"/>
<protein>
    <submittedName>
        <fullName evidence="2">Uncharacterized protein</fullName>
    </submittedName>
</protein>
<gene>
    <name evidence="2" type="ORF">ASTO00021_LOCUS12220</name>
    <name evidence="3" type="ORF">ASTO00021_LOCUS12221</name>
</gene>
<feature type="signal peptide" evidence="1">
    <location>
        <begin position="1"/>
        <end position="17"/>
    </location>
</feature>
<name>A0A6S8E2R5_9STRA</name>
<evidence type="ECO:0000256" key="1">
    <source>
        <dbReference type="SAM" id="SignalP"/>
    </source>
</evidence>
<organism evidence="2">
    <name type="scientific">Aplanochytrium stocchinoi</name>
    <dbReference type="NCBI Taxonomy" id="215587"/>
    <lineage>
        <taxon>Eukaryota</taxon>
        <taxon>Sar</taxon>
        <taxon>Stramenopiles</taxon>
        <taxon>Bigyra</taxon>
        <taxon>Labyrinthulomycetes</taxon>
        <taxon>Thraustochytrida</taxon>
        <taxon>Thraustochytriidae</taxon>
        <taxon>Aplanochytrium</taxon>
    </lineage>
</organism>
<proteinExistence type="predicted"/>
<evidence type="ECO:0000313" key="3">
    <source>
        <dbReference type="EMBL" id="CAE0442105.1"/>
    </source>
</evidence>